<dbReference type="AlphaFoldDB" id="A0A7X9XCW4"/>
<dbReference type="Proteomes" id="UP000576082">
    <property type="component" value="Unassembled WGS sequence"/>
</dbReference>
<feature type="domain" description="Methyltransferase type 11" evidence="2">
    <location>
        <begin position="70"/>
        <end position="168"/>
    </location>
</feature>
<dbReference type="GO" id="GO:0032259">
    <property type="term" value="P:methylation"/>
    <property type="evidence" value="ECO:0007669"/>
    <property type="project" value="UniProtKB-KW"/>
</dbReference>
<accession>A0A7X9XCW4</accession>
<dbReference type="InterPro" id="IPR013216">
    <property type="entry name" value="Methyltransf_11"/>
</dbReference>
<keyword evidence="3" id="KW-0489">Methyltransferase</keyword>
<dbReference type="PANTHER" id="PTHR44068">
    <property type="entry name" value="ZGC:194242"/>
    <property type="match status" value="1"/>
</dbReference>
<comment type="caution">
    <text evidence="3">The sequence shown here is derived from an EMBL/GenBank/DDBJ whole genome shotgun (WGS) entry which is preliminary data.</text>
</comment>
<gene>
    <name evidence="3" type="ORF">HHU12_29045</name>
</gene>
<organism evidence="3 4">
    <name type="scientific">Flammeovirga aprica JL-4</name>
    <dbReference type="NCBI Taxonomy" id="694437"/>
    <lineage>
        <taxon>Bacteria</taxon>
        <taxon>Pseudomonadati</taxon>
        <taxon>Bacteroidota</taxon>
        <taxon>Cytophagia</taxon>
        <taxon>Cytophagales</taxon>
        <taxon>Flammeovirgaceae</taxon>
        <taxon>Flammeovirga</taxon>
    </lineage>
</organism>
<evidence type="ECO:0000259" key="2">
    <source>
        <dbReference type="Pfam" id="PF08241"/>
    </source>
</evidence>
<evidence type="ECO:0000313" key="3">
    <source>
        <dbReference type="EMBL" id="NME72044.1"/>
    </source>
</evidence>
<dbReference type="GO" id="GO:0008757">
    <property type="term" value="F:S-adenosylmethionine-dependent methyltransferase activity"/>
    <property type="evidence" value="ECO:0007669"/>
    <property type="project" value="InterPro"/>
</dbReference>
<evidence type="ECO:0000313" key="4">
    <source>
        <dbReference type="Proteomes" id="UP000576082"/>
    </source>
</evidence>
<dbReference type="InterPro" id="IPR050447">
    <property type="entry name" value="Erg6_SMT_methyltransf"/>
</dbReference>
<dbReference type="Pfam" id="PF08241">
    <property type="entry name" value="Methyltransf_11"/>
    <property type="match status" value="1"/>
</dbReference>
<evidence type="ECO:0000256" key="1">
    <source>
        <dbReference type="ARBA" id="ARBA00022679"/>
    </source>
</evidence>
<sequence>MTTQTMDVESIEQYYDECNRDYEIVWQLKNSLALHYGYWDENTLTHRQALWNTNFQVAKHGRITKSDKVLDAGCGVGGTSFFLAKHIGCEVHGITLSPHQLKQAQNLQEELDPAGLTTFSCMNYCETDFPDATFDAVIAIESAMYSEPKNAFLEEAYRILKPGGRIVLADYYIIKEEQSDKEKKVLKNWAESWVIKDFTNEKAYHNDLASIGYENLNAKDVSDQVWPSIKLMNRSYYPGILISKVSNFFRFRTSLQVENSKSGKYQYQAFELGLWRYKYLCAYKPTGKGEVKSKKEFVGPSPYIDQTPVEERFPILKNGKLHVRNILKRTMHYYLEKGIRNSKRKF</sequence>
<name>A0A7X9XCW4_9BACT</name>
<dbReference type="EMBL" id="JABANE010000129">
    <property type="protein sequence ID" value="NME72044.1"/>
    <property type="molecule type" value="Genomic_DNA"/>
</dbReference>
<keyword evidence="4" id="KW-1185">Reference proteome</keyword>
<dbReference type="CDD" id="cd02440">
    <property type="entry name" value="AdoMet_MTases"/>
    <property type="match status" value="1"/>
</dbReference>
<dbReference type="PANTHER" id="PTHR44068:SF11">
    <property type="entry name" value="GERANYL DIPHOSPHATE 2-C-METHYLTRANSFERASE"/>
    <property type="match status" value="1"/>
</dbReference>
<keyword evidence="1 3" id="KW-0808">Transferase</keyword>
<dbReference type="SUPFAM" id="SSF53335">
    <property type="entry name" value="S-adenosyl-L-methionine-dependent methyltransferases"/>
    <property type="match status" value="1"/>
</dbReference>
<protein>
    <submittedName>
        <fullName evidence="3">Methyltransferase domain-containing protein</fullName>
    </submittedName>
</protein>
<dbReference type="InterPro" id="IPR029063">
    <property type="entry name" value="SAM-dependent_MTases_sf"/>
</dbReference>
<reference evidence="3 4" key="1">
    <citation type="submission" date="2020-04" db="EMBL/GenBank/DDBJ databases">
        <title>Flammeovirga sp. SR4, a novel species isolated from seawater.</title>
        <authorList>
            <person name="Wang X."/>
        </authorList>
    </citation>
    <scope>NUCLEOTIDE SEQUENCE [LARGE SCALE GENOMIC DNA]</scope>
    <source>
        <strain evidence="3 4">ATCC 23126</strain>
    </source>
</reference>
<dbReference type="Gene3D" id="3.40.50.150">
    <property type="entry name" value="Vaccinia Virus protein VP39"/>
    <property type="match status" value="1"/>
</dbReference>
<proteinExistence type="predicted"/>